<feature type="transmembrane region" description="Helical" evidence="6">
    <location>
        <begin position="75"/>
        <end position="96"/>
    </location>
</feature>
<keyword evidence="5 6" id="KW-0472">Membrane</keyword>
<dbReference type="GO" id="GO:0016020">
    <property type="term" value="C:membrane"/>
    <property type="evidence" value="ECO:0007669"/>
    <property type="project" value="UniProtKB-SubCell"/>
</dbReference>
<feature type="transmembrane region" description="Helical" evidence="6">
    <location>
        <begin position="117"/>
        <end position="136"/>
    </location>
</feature>
<dbReference type="InterPro" id="IPR050920">
    <property type="entry name" value="Nematode_rcpt-like_delta"/>
</dbReference>
<comment type="similarity">
    <text evidence="2">Belongs to the nematode receptor-like protein srd family.</text>
</comment>
<reference evidence="7" key="2">
    <citation type="submission" date="2022-06" db="UniProtKB">
        <authorList>
            <consortium name="EnsemblMetazoa"/>
        </authorList>
    </citation>
    <scope>IDENTIFICATION</scope>
    <source>
        <strain evidence="7">DF5081</strain>
    </source>
</reference>
<sequence>MTRKEIPKVKVRLILASTYFVSILVALIYALTYRREESLAVEAETKLFYPNTFDFSKYAPITGYQDHVWSKLVNYLNMTSIYIPPIISYTYLRLIQNKLNSLKHAFTDKTAAQARKFDLALTIQTLVPAICVIPVYTIHVVFDGLYIAPFPSHEKVLYILLSLPTAIDAFIVILTITSYRVSFLAFFGTMCCFRKSHTSHIHVRVNGSNVAAIF</sequence>
<protein>
    <submittedName>
        <fullName evidence="7">Uncharacterized protein</fullName>
    </submittedName>
</protein>
<evidence type="ECO:0000313" key="7">
    <source>
        <dbReference type="EnsemblMetazoa" id="CJA15692.1"/>
    </source>
</evidence>
<comment type="subcellular location">
    <subcellularLocation>
        <location evidence="1">Membrane</location>
        <topology evidence="1">Multi-pass membrane protein</topology>
    </subcellularLocation>
</comment>
<dbReference type="InterPro" id="IPR019421">
    <property type="entry name" value="7TM_GPCR_serpentine_rcpt_Srd"/>
</dbReference>
<keyword evidence="3 6" id="KW-0812">Transmembrane</keyword>
<keyword evidence="8" id="KW-1185">Reference proteome</keyword>
<dbReference type="PANTHER" id="PTHR22945:SF8">
    <property type="entry name" value="SERPENTINE RECEPTOR CLASS DELTA-34"/>
    <property type="match status" value="1"/>
</dbReference>
<evidence type="ECO:0000256" key="1">
    <source>
        <dbReference type="ARBA" id="ARBA00004141"/>
    </source>
</evidence>
<reference evidence="8" key="1">
    <citation type="submission" date="2010-08" db="EMBL/GenBank/DDBJ databases">
        <authorList>
            <consortium name="Caenorhabditis japonica Sequencing Consortium"/>
            <person name="Wilson R.K."/>
        </authorList>
    </citation>
    <scope>NUCLEOTIDE SEQUENCE [LARGE SCALE GENOMIC DNA]</scope>
    <source>
        <strain evidence="8">DF5081</strain>
    </source>
</reference>
<name>A0A8R1I1I1_CAEJA</name>
<feature type="transmembrane region" description="Helical" evidence="6">
    <location>
        <begin position="12"/>
        <end position="31"/>
    </location>
</feature>
<dbReference type="SUPFAM" id="SSF81321">
    <property type="entry name" value="Family A G protein-coupled receptor-like"/>
    <property type="match status" value="1"/>
</dbReference>
<dbReference type="EnsemblMetazoa" id="CJA15692.1">
    <property type="protein sequence ID" value="CJA15692.1"/>
    <property type="gene ID" value="WBGene00134896"/>
</dbReference>
<evidence type="ECO:0000256" key="2">
    <source>
        <dbReference type="ARBA" id="ARBA00009166"/>
    </source>
</evidence>
<evidence type="ECO:0000313" key="8">
    <source>
        <dbReference type="Proteomes" id="UP000005237"/>
    </source>
</evidence>
<dbReference type="Gene3D" id="1.20.1070.10">
    <property type="entry name" value="Rhodopsin 7-helix transmembrane proteins"/>
    <property type="match status" value="1"/>
</dbReference>
<evidence type="ECO:0000256" key="4">
    <source>
        <dbReference type="ARBA" id="ARBA00022989"/>
    </source>
</evidence>
<dbReference type="AlphaFoldDB" id="A0A8R1I1I1"/>
<dbReference type="PANTHER" id="PTHR22945">
    <property type="entry name" value="SERPENTINE RECEPTOR, CLASS D DELTA"/>
    <property type="match status" value="1"/>
</dbReference>
<organism evidence="7 8">
    <name type="scientific">Caenorhabditis japonica</name>
    <dbReference type="NCBI Taxonomy" id="281687"/>
    <lineage>
        <taxon>Eukaryota</taxon>
        <taxon>Metazoa</taxon>
        <taxon>Ecdysozoa</taxon>
        <taxon>Nematoda</taxon>
        <taxon>Chromadorea</taxon>
        <taxon>Rhabditida</taxon>
        <taxon>Rhabditina</taxon>
        <taxon>Rhabditomorpha</taxon>
        <taxon>Rhabditoidea</taxon>
        <taxon>Rhabditidae</taxon>
        <taxon>Peloderinae</taxon>
        <taxon>Caenorhabditis</taxon>
    </lineage>
</organism>
<evidence type="ECO:0000256" key="3">
    <source>
        <dbReference type="ARBA" id="ARBA00022692"/>
    </source>
</evidence>
<evidence type="ECO:0000256" key="6">
    <source>
        <dbReference type="SAM" id="Phobius"/>
    </source>
</evidence>
<proteinExistence type="inferred from homology"/>
<evidence type="ECO:0000256" key="5">
    <source>
        <dbReference type="ARBA" id="ARBA00023136"/>
    </source>
</evidence>
<feature type="transmembrane region" description="Helical" evidence="6">
    <location>
        <begin position="156"/>
        <end position="176"/>
    </location>
</feature>
<keyword evidence="4 6" id="KW-1133">Transmembrane helix</keyword>
<accession>A0A8R1I1I1</accession>
<dbReference type="Pfam" id="PF10317">
    <property type="entry name" value="7TM_GPCR_Srd"/>
    <property type="match status" value="1"/>
</dbReference>
<dbReference type="Proteomes" id="UP000005237">
    <property type="component" value="Unassembled WGS sequence"/>
</dbReference>